<dbReference type="RefSeq" id="WP_011308727.1">
    <property type="nucleotide sequence ID" value="NC_007356.1"/>
</dbReference>
<accession>A0A916KLC4</accession>
<dbReference type="GO" id="GO:0003677">
    <property type="term" value="F:DNA binding"/>
    <property type="evidence" value="ECO:0007669"/>
    <property type="project" value="UniProtKB-KW"/>
</dbReference>
<evidence type="ECO:0000256" key="1">
    <source>
        <dbReference type="ARBA" id="ARBA00010923"/>
    </source>
</evidence>
<evidence type="ECO:0000256" key="2">
    <source>
        <dbReference type="ARBA" id="ARBA00022747"/>
    </source>
</evidence>
<proteinExistence type="inferred from homology"/>
<dbReference type="CDD" id="cd17273">
    <property type="entry name" value="RMtype1_S_EcoJA69PI-TRD1-CR1_like"/>
    <property type="match status" value="1"/>
</dbReference>
<dbReference type="PANTHER" id="PTHR30408">
    <property type="entry name" value="TYPE-1 RESTRICTION ENZYME ECOKI SPECIFICITY PROTEIN"/>
    <property type="match status" value="1"/>
</dbReference>
<evidence type="ECO:0000256" key="3">
    <source>
        <dbReference type="ARBA" id="ARBA00023125"/>
    </source>
</evidence>
<keyword evidence="3" id="KW-0238">DNA-binding</keyword>
<feature type="domain" description="Type I restriction modification DNA specificity" evidence="4">
    <location>
        <begin position="24"/>
        <end position="189"/>
    </location>
</feature>
<name>A0A916KLC4_DEHMC</name>
<dbReference type="GO" id="GO:0009307">
    <property type="term" value="P:DNA restriction-modification system"/>
    <property type="evidence" value="ECO:0007669"/>
    <property type="project" value="UniProtKB-KW"/>
</dbReference>
<dbReference type="InterPro" id="IPR052021">
    <property type="entry name" value="Type-I_RS_S_subunit"/>
</dbReference>
<dbReference type="Pfam" id="PF01420">
    <property type="entry name" value="Methylase_S"/>
    <property type="match status" value="1"/>
</dbReference>
<reference evidence="5 6" key="1">
    <citation type="journal article" date="2005" name="Nat. Biotechnol.">
        <title>Genome sequence of the chlorinated compound-respiring bacterium Dehalococcoides species strain CBDB1.</title>
        <authorList>
            <person name="Kube M."/>
            <person name="Beck A."/>
            <person name="Zinder S.H."/>
            <person name="Kuhl H."/>
            <person name="Reinhardt R."/>
            <person name="Adrian L."/>
        </authorList>
    </citation>
    <scope>NUCLEOTIDE SEQUENCE [LARGE SCALE GENOMIC DNA]</scope>
    <source>
        <strain evidence="5 6">CBDB1</strain>
    </source>
</reference>
<sequence length="222" mass="24547">MTKFSRQEYIIYDLPLLSYAASCKWPVKTVGDIAKVIGGGTPDTGVPQYWNPAEIPWATPTDITSCKGIYINKTERNISQMGLQSCSATLLPQNSCLLTSRATIGECRINTIPMATNQGFAALVPKAGTNSYFLFYLTYLLKPTFVRLAAGTTYTEISKRELRRVKCRVPETEEEQAKIANVIKAVDDALACTPDESLMLMRTSLVQNLMTGKVYLKPEASK</sequence>
<evidence type="ECO:0000259" key="4">
    <source>
        <dbReference type="Pfam" id="PF01420"/>
    </source>
</evidence>
<dbReference type="PANTHER" id="PTHR30408:SF13">
    <property type="entry name" value="TYPE I RESTRICTION ENZYME HINDI SPECIFICITY SUBUNIT"/>
    <property type="match status" value="1"/>
</dbReference>
<dbReference type="Proteomes" id="UP000000433">
    <property type="component" value="Chromosome"/>
</dbReference>
<gene>
    <name evidence="5" type="ordered locus">cbdbA105</name>
</gene>
<comment type="similarity">
    <text evidence="1">Belongs to the type-I restriction system S methylase family.</text>
</comment>
<dbReference type="EMBL" id="AJ965256">
    <property type="protein sequence ID" value="CAI82369.1"/>
    <property type="molecule type" value="Genomic_DNA"/>
</dbReference>
<evidence type="ECO:0000313" key="5">
    <source>
        <dbReference type="EMBL" id="CAI82369.1"/>
    </source>
</evidence>
<dbReference type="InterPro" id="IPR044946">
    <property type="entry name" value="Restrct_endonuc_typeI_TRD_sf"/>
</dbReference>
<dbReference type="InterPro" id="IPR000055">
    <property type="entry name" value="Restrct_endonuc_typeI_TRD"/>
</dbReference>
<organism evidence="5 6">
    <name type="scientific">Dehalococcoides mccartyi (strain CBDB1)</name>
    <dbReference type="NCBI Taxonomy" id="255470"/>
    <lineage>
        <taxon>Bacteria</taxon>
        <taxon>Bacillati</taxon>
        <taxon>Chloroflexota</taxon>
        <taxon>Dehalococcoidia</taxon>
        <taxon>Dehalococcoidales</taxon>
        <taxon>Dehalococcoidaceae</taxon>
        <taxon>Dehalococcoides</taxon>
    </lineage>
</organism>
<evidence type="ECO:0000313" key="6">
    <source>
        <dbReference type="Proteomes" id="UP000000433"/>
    </source>
</evidence>
<keyword evidence="2" id="KW-0680">Restriction system</keyword>
<protein>
    <submittedName>
        <fullName evidence="5">Type I restriction enzyme, specificity protein</fullName>
    </submittedName>
</protein>
<keyword evidence="6" id="KW-1185">Reference proteome</keyword>
<dbReference type="SUPFAM" id="SSF116734">
    <property type="entry name" value="DNA methylase specificity domain"/>
    <property type="match status" value="1"/>
</dbReference>
<dbReference type="AlphaFoldDB" id="A0A916KLC4"/>
<dbReference type="KEGG" id="deh:cbdbA105"/>
<dbReference type="Gene3D" id="3.90.220.20">
    <property type="entry name" value="DNA methylase specificity domains"/>
    <property type="match status" value="1"/>
</dbReference>